<reference evidence="1 2" key="1">
    <citation type="submission" date="2014-10" db="EMBL/GenBank/DDBJ databases">
        <title>Draft genome sequence of the proteorhodopsin-containing marine bacterium Dokdonia donghaensis.</title>
        <authorList>
            <person name="Gomez-Consarnau L."/>
            <person name="Gonzalez J.M."/>
            <person name="Riedel T."/>
            <person name="Jaenicke S."/>
            <person name="Wagner-Doebler I."/>
            <person name="Fuhrman J.A."/>
        </authorList>
    </citation>
    <scope>NUCLEOTIDE SEQUENCE [LARGE SCALE GENOMIC DNA]</scope>
    <source>
        <strain evidence="1 2">DSW-1</strain>
    </source>
</reference>
<dbReference type="EMBL" id="JSAQ01000001">
    <property type="protein sequence ID" value="KGO06404.1"/>
    <property type="molecule type" value="Genomic_DNA"/>
</dbReference>
<organism evidence="1 2">
    <name type="scientific">Dokdonia donghaensis DSW-1</name>
    <dbReference type="NCBI Taxonomy" id="1300343"/>
    <lineage>
        <taxon>Bacteria</taxon>
        <taxon>Pseudomonadati</taxon>
        <taxon>Bacteroidota</taxon>
        <taxon>Flavobacteriia</taxon>
        <taxon>Flavobacteriales</taxon>
        <taxon>Flavobacteriaceae</taxon>
        <taxon>Dokdonia</taxon>
    </lineage>
</organism>
<dbReference type="OrthoDB" id="594666at2"/>
<gene>
    <name evidence="1" type="ORF">NV36_05820</name>
</gene>
<keyword evidence="2" id="KW-1185">Reference proteome</keyword>
<comment type="caution">
    <text evidence="1">The sequence shown here is derived from an EMBL/GenBank/DDBJ whole genome shotgun (WGS) entry which is preliminary data.</text>
</comment>
<dbReference type="AlphaFoldDB" id="A0A0A2GT23"/>
<dbReference type="PATRIC" id="fig|1300343.5.peg.29"/>
<dbReference type="Proteomes" id="UP000030140">
    <property type="component" value="Unassembled WGS sequence"/>
</dbReference>
<evidence type="ECO:0008006" key="3">
    <source>
        <dbReference type="Google" id="ProtNLM"/>
    </source>
</evidence>
<evidence type="ECO:0000313" key="2">
    <source>
        <dbReference type="Proteomes" id="UP000030140"/>
    </source>
</evidence>
<dbReference type="RefSeq" id="WP_035325409.1">
    <property type="nucleotide sequence ID" value="NZ_CP015125.1"/>
</dbReference>
<proteinExistence type="predicted"/>
<protein>
    <recommendedName>
        <fullName evidence="3">Tetratricopeptide repeat protein</fullName>
    </recommendedName>
</protein>
<sequence>MNTEQYTYLLEHPDKITAEETATLRDIIDAFPFFQSAQALYLKGLKNQESFAYNKALKKTASHTSDRAVLFDYITSERFLQNDVSAQIKEQETALRNLIITDIEDVSTILDEEEQAKASKILDPDLFVEKVDSEMTRARAEETLQVGKPLPFTKSEAHSFSEWLQLSTFTPIDRSQDETTQLEAVKTKEVITTLKNEENDEIQPTIKEEDSRERKRKIIDSFIETNPKISAIKPAQPEKKKIIKELPYSSESLMTETLARVYVEQKNFKKAKQAYRILSLKYPEKSGFFADQIRAVEQLEQQKD</sequence>
<accession>A0A0A2GT23</accession>
<name>A0A0A2GT23_9FLAO</name>
<evidence type="ECO:0000313" key="1">
    <source>
        <dbReference type="EMBL" id="KGO06404.1"/>
    </source>
</evidence>
<dbReference type="KEGG" id="ddo:I597_0028"/>